<protein>
    <submittedName>
        <fullName evidence="1">Uncharacterized protein</fullName>
    </submittedName>
</protein>
<comment type="caution">
    <text evidence="1">The sequence shown here is derived from an EMBL/GenBank/DDBJ whole genome shotgun (WGS) entry which is preliminary data.</text>
</comment>
<organism evidence="1 2">
    <name type="scientific">Streptomyces hoynatensis</name>
    <dbReference type="NCBI Taxonomy" id="1141874"/>
    <lineage>
        <taxon>Bacteria</taxon>
        <taxon>Bacillati</taxon>
        <taxon>Actinomycetota</taxon>
        <taxon>Actinomycetes</taxon>
        <taxon>Kitasatosporales</taxon>
        <taxon>Streptomycetaceae</taxon>
        <taxon>Streptomyces</taxon>
    </lineage>
</organism>
<proteinExistence type="predicted"/>
<evidence type="ECO:0000313" key="2">
    <source>
        <dbReference type="Proteomes" id="UP000272474"/>
    </source>
</evidence>
<sequence>MDEAEYTTTIQGLTISVSKDGGGTLGKSYDGTWTVTVCNGGVFVLANDEFGTGTPMTHEEVAHAAWDFAQAEIDY</sequence>
<keyword evidence="2" id="KW-1185">Reference proteome</keyword>
<dbReference type="RefSeq" id="WP_120685034.1">
    <property type="nucleotide sequence ID" value="NZ_RBAL01000034.1"/>
</dbReference>
<gene>
    <name evidence="1" type="ORF">D7294_30330</name>
</gene>
<name>A0A3A9YFG7_9ACTN</name>
<accession>A0A3A9YFG7</accession>
<dbReference type="OrthoDB" id="9935932at2"/>
<reference evidence="1 2" key="1">
    <citation type="journal article" date="2014" name="Int. J. Syst. Evol. Microbiol.">
        <title>Streptomyces hoynatensis sp. nov., isolated from deep marine sediment.</title>
        <authorList>
            <person name="Veyisoglu A."/>
            <person name="Sahin N."/>
        </authorList>
    </citation>
    <scope>NUCLEOTIDE SEQUENCE [LARGE SCALE GENOMIC DNA]</scope>
    <source>
        <strain evidence="1 2">KCTC 29097</strain>
    </source>
</reference>
<dbReference type="EMBL" id="RBAL01000034">
    <property type="protein sequence ID" value="RKN35930.1"/>
    <property type="molecule type" value="Genomic_DNA"/>
</dbReference>
<dbReference type="AlphaFoldDB" id="A0A3A9YFG7"/>
<evidence type="ECO:0000313" key="1">
    <source>
        <dbReference type="EMBL" id="RKN35930.1"/>
    </source>
</evidence>
<dbReference type="Proteomes" id="UP000272474">
    <property type="component" value="Unassembled WGS sequence"/>
</dbReference>